<evidence type="ECO:0000313" key="2">
    <source>
        <dbReference type="EMBL" id="MBU9843552.1"/>
    </source>
</evidence>
<keyword evidence="3" id="KW-1185">Reference proteome</keyword>
<evidence type="ECO:0000256" key="1">
    <source>
        <dbReference type="SAM" id="Phobius"/>
    </source>
</evidence>
<keyword evidence="1" id="KW-0472">Membrane</keyword>
<gene>
    <name evidence="2" type="ORF">J1784_00555</name>
</gene>
<name>A0ABS6L9S0_9GAMM</name>
<feature type="transmembrane region" description="Helical" evidence="1">
    <location>
        <begin position="271"/>
        <end position="295"/>
    </location>
</feature>
<reference evidence="2 3" key="1">
    <citation type="submission" date="2021-03" db="EMBL/GenBank/DDBJ databases">
        <title>Five novel Rahnella species.</title>
        <authorList>
            <person name="Brady C."/>
            <person name="Asselin J."/>
            <person name="Beer S."/>
            <person name="Bruberg M.B."/>
            <person name="Crampton B."/>
            <person name="Venter S."/>
            <person name="Arnold D."/>
            <person name="Denman S."/>
        </authorList>
    </citation>
    <scope>NUCLEOTIDE SEQUENCE [LARGE SCALE GENOMIC DNA]</scope>
    <source>
        <strain evidence="2 3">FRB 231</strain>
    </source>
</reference>
<dbReference type="Proteomes" id="UP000739284">
    <property type="component" value="Unassembled WGS sequence"/>
</dbReference>
<keyword evidence="1" id="KW-0812">Transmembrane</keyword>
<organism evidence="2 3">
    <name type="scientific">Rahnella ecdela</name>
    <dbReference type="NCBI Taxonomy" id="2816250"/>
    <lineage>
        <taxon>Bacteria</taxon>
        <taxon>Pseudomonadati</taxon>
        <taxon>Pseudomonadota</taxon>
        <taxon>Gammaproteobacteria</taxon>
        <taxon>Enterobacterales</taxon>
        <taxon>Yersiniaceae</taxon>
        <taxon>Rahnella</taxon>
    </lineage>
</organism>
<sequence>MTIVFENASSQQFKPELFNALRLVNLGVNLMDVRYVSKKKISLWKKLLPLFITHSINKGDPYNYYMVYFYDITRARFILSGYENEEVVLQQWDSAVQTWSKTSIVPVSKINEFESEIIHYRRNGSILFYSITSFYINQYTRFTYAKNLLDRIRGRLTSDFYAKREVKSRDRIALLNLMIKEYIWQKPSHPHAGMRITDIIDMLYGKLWYKHIRNEEFRRKVTLILQSLVITEDLTQKDERYYVQGKSITTVVEHEKEERRNSQYVKIQKNILRLMLIITFSTLVVTVAILSQAGIVDLHNIWEYIINIKPLRFLLKII</sequence>
<dbReference type="EMBL" id="JAFMOY010000082">
    <property type="protein sequence ID" value="MBU9843552.1"/>
    <property type="molecule type" value="Genomic_DNA"/>
</dbReference>
<accession>A0ABS6L9S0</accession>
<comment type="caution">
    <text evidence="2">The sequence shown here is derived from an EMBL/GenBank/DDBJ whole genome shotgun (WGS) entry which is preliminary data.</text>
</comment>
<dbReference type="RefSeq" id="WP_217147613.1">
    <property type="nucleotide sequence ID" value="NZ_JAFMOY010000082.1"/>
</dbReference>
<keyword evidence="1" id="KW-1133">Transmembrane helix</keyword>
<protein>
    <submittedName>
        <fullName evidence="2">Uncharacterized protein</fullName>
    </submittedName>
</protein>
<evidence type="ECO:0000313" key="3">
    <source>
        <dbReference type="Proteomes" id="UP000739284"/>
    </source>
</evidence>
<proteinExistence type="predicted"/>